<protein>
    <submittedName>
        <fullName evidence="3">DDE transposase</fullName>
    </submittedName>
</protein>
<gene>
    <name evidence="3" type="ORF">Vse01_42130</name>
</gene>
<dbReference type="OrthoDB" id="3213859at2"/>
<evidence type="ECO:0000259" key="2">
    <source>
        <dbReference type="Pfam" id="PF13340"/>
    </source>
</evidence>
<evidence type="ECO:0000313" key="4">
    <source>
        <dbReference type="Proteomes" id="UP000607311"/>
    </source>
</evidence>
<dbReference type="GO" id="GO:0003677">
    <property type="term" value="F:DNA binding"/>
    <property type="evidence" value="ECO:0007669"/>
    <property type="project" value="InterPro"/>
</dbReference>
<comment type="caution">
    <text evidence="3">The sequence shown here is derived from an EMBL/GenBank/DDBJ whole genome shotgun (WGS) entry which is preliminary data.</text>
</comment>
<dbReference type="AlphaFoldDB" id="A0A9W5UUW9"/>
<feature type="domain" description="Insertion element IS402-like" evidence="2">
    <location>
        <begin position="12"/>
        <end position="81"/>
    </location>
</feature>
<evidence type="ECO:0000313" key="3">
    <source>
        <dbReference type="EMBL" id="GIJ35065.1"/>
    </source>
</evidence>
<dbReference type="Proteomes" id="UP000607311">
    <property type="component" value="Unassembled WGS sequence"/>
</dbReference>
<proteinExistence type="predicted"/>
<dbReference type="PANTHER" id="PTHR30007">
    <property type="entry name" value="PHP DOMAIN PROTEIN"/>
    <property type="match status" value="1"/>
</dbReference>
<accession>A0A9W5UUW9</accession>
<dbReference type="EMBL" id="BOPD01000026">
    <property type="protein sequence ID" value="GIJ35065.1"/>
    <property type="molecule type" value="Genomic_DNA"/>
</dbReference>
<reference evidence="3" key="1">
    <citation type="submission" date="2021-01" db="EMBL/GenBank/DDBJ databases">
        <title>Whole genome shotgun sequence of Verrucosispora sediminis NBRC 107745.</title>
        <authorList>
            <person name="Komaki H."/>
            <person name="Tamura T."/>
        </authorList>
    </citation>
    <scope>NUCLEOTIDE SEQUENCE</scope>
    <source>
        <strain evidence="3">NBRC 107745</strain>
    </source>
</reference>
<dbReference type="Pfam" id="PF01609">
    <property type="entry name" value="DDE_Tnp_1"/>
    <property type="match status" value="1"/>
</dbReference>
<sequence length="273" mass="31310">MTRPRRYPSDTTDAEWEILEPLLAPPACRRRTGGRPEKHHRRAIIDAIFYLVDNGIKWRAMPADFPPWRTVYGFLTRWHDDLTALTLTDRLREQIRCAAGRTATPTAGCVDSQSVHECAEATVSRDTSGYDPHKRVNGRKRHIIVDTLGLLIAAHVTAANVQDRDDARPIVHQAALHGIAHIWADHGYHGDLITWAADLDVTIEIVPRPAGKGFQVLPRRWVVERTFAWLTRRRRCARDYERLPEHHETIIYWAAILQMTRRHARTRTTSPAP</sequence>
<dbReference type="Pfam" id="PF13340">
    <property type="entry name" value="DUF4096"/>
    <property type="match status" value="1"/>
</dbReference>
<dbReference type="NCBIfam" id="NF033580">
    <property type="entry name" value="transpos_IS5_3"/>
    <property type="match status" value="1"/>
</dbReference>
<organism evidence="3 4">
    <name type="scientific">Micromonospora sediminimaris</name>
    <dbReference type="NCBI Taxonomy" id="547162"/>
    <lineage>
        <taxon>Bacteria</taxon>
        <taxon>Bacillati</taxon>
        <taxon>Actinomycetota</taxon>
        <taxon>Actinomycetes</taxon>
        <taxon>Micromonosporales</taxon>
        <taxon>Micromonosporaceae</taxon>
        <taxon>Micromonospora</taxon>
    </lineage>
</organism>
<dbReference type="RefSeq" id="WP_093407772.1">
    <property type="nucleotide sequence ID" value="NZ_BOPD01000026.1"/>
</dbReference>
<evidence type="ECO:0000259" key="1">
    <source>
        <dbReference type="Pfam" id="PF01609"/>
    </source>
</evidence>
<name>A0A9W5UUW9_9ACTN</name>
<dbReference type="PANTHER" id="PTHR30007:SF0">
    <property type="entry name" value="TRANSPOSASE"/>
    <property type="match status" value="1"/>
</dbReference>
<dbReference type="InterPro" id="IPR002559">
    <property type="entry name" value="Transposase_11"/>
</dbReference>
<keyword evidence="4" id="KW-1185">Reference proteome</keyword>
<dbReference type="GO" id="GO:0006313">
    <property type="term" value="P:DNA transposition"/>
    <property type="evidence" value="ECO:0007669"/>
    <property type="project" value="InterPro"/>
</dbReference>
<dbReference type="GO" id="GO:0004803">
    <property type="term" value="F:transposase activity"/>
    <property type="evidence" value="ECO:0007669"/>
    <property type="project" value="InterPro"/>
</dbReference>
<feature type="domain" description="Transposase IS4-like" evidence="1">
    <location>
        <begin position="105"/>
        <end position="256"/>
    </location>
</feature>
<dbReference type="InterPro" id="IPR025161">
    <property type="entry name" value="IS402-like_dom"/>
</dbReference>